<dbReference type="InterPro" id="IPR035906">
    <property type="entry name" value="MetI-like_sf"/>
</dbReference>
<dbReference type="PANTHER" id="PTHR30614">
    <property type="entry name" value="MEMBRANE COMPONENT OF AMINO ACID ABC TRANSPORTER"/>
    <property type="match status" value="1"/>
</dbReference>
<dbReference type="EMBL" id="BMBA01000002">
    <property type="protein sequence ID" value="GFZ32410.1"/>
    <property type="molecule type" value="Genomic_DNA"/>
</dbReference>
<dbReference type="NCBIfam" id="TIGR01726">
    <property type="entry name" value="HEQRo_perm_3TM"/>
    <property type="match status" value="1"/>
</dbReference>
<comment type="subcellular location">
    <subcellularLocation>
        <location evidence="1 7">Cell membrane</location>
        <topology evidence="1 7">Multi-pass membrane protein</topology>
    </subcellularLocation>
</comment>
<evidence type="ECO:0000256" key="2">
    <source>
        <dbReference type="ARBA" id="ARBA00022448"/>
    </source>
</evidence>
<reference evidence="9 10" key="1">
    <citation type="journal article" date="2021" name="Int. J. Syst. Evol. Microbiol.">
        <title>Clostridium zeae sp. nov., isolated from corn silage.</title>
        <authorList>
            <person name="Kobayashi H."/>
            <person name="Tanizawa Y."/>
            <person name="Yagura M."/>
            <person name="Sakamoto M."/>
            <person name="Ohkuma M."/>
            <person name="Tohno M."/>
        </authorList>
    </citation>
    <scope>NUCLEOTIDE SEQUENCE [LARGE SCALE GENOMIC DNA]</scope>
    <source>
        <strain evidence="9 10">CSC2</strain>
    </source>
</reference>
<dbReference type="Pfam" id="PF00528">
    <property type="entry name" value="BPD_transp_1"/>
    <property type="match status" value="1"/>
</dbReference>
<dbReference type="InterPro" id="IPR010065">
    <property type="entry name" value="AA_ABC_transptr_permease_3TM"/>
</dbReference>
<dbReference type="RefSeq" id="WP_206870659.1">
    <property type="nucleotide sequence ID" value="NZ_BMBA01000002.1"/>
</dbReference>
<accession>A0ABQ1EC93</accession>
<evidence type="ECO:0000313" key="9">
    <source>
        <dbReference type="EMBL" id="GFZ32410.1"/>
    </source>
</evidence>
<feature type="transmembrane region" description="Helical" evidence="7">
    <location>
        <begin position="65"/>
        <end position="84"/>
    </location>
</feature>
<evidence type="ECO:0000256" key="3">
    <source>
        <dbReference type="ARBA" id="ARBA00022475"/>
    </source>
</evidence>
<evidence type="ECO:0000313" key="10">
    <source>
        <dbReference type="Proteomes" id="UP000663802"/>
    </source>
</evidence>
<keyword evidence="3" id="KW-1003">Cell membrane</keyword>
<dbReference type="Gene3D" id="1.10.3720.10">
    <property type="entry name" value="MetI-like"/>
    <property type="match status" value="1"/>
</dbReference>
<keyword evidence="2 7" id="KW-0813">Transport</keyword>
<name>A0ABQ1EC93_9CLOT</name>
<feature type="domain" description="ABC transmembrane type-1" evidence="8">
    <location>
        <begin position="20"/>
        <end position="216"/>
    </location>
</feature>
<evidence type="ECO:0000256" key="6">
    <source>
        <dbReference type="ARBA" id="ARBA00023136"/>
    </source>
</evidence>
<proteinExistence type="inferred from homology"/>
<evidence type="ECO:0000259" key="8">
    <source>
        <dbReference type="PROSITE" id="PS50928"/>
    </source>
</evidence>
<dbReference type="SUPFAM" id="SSF161098">
    <property type="entry name" value="MetI-like"/>
    <property type="match status" value="1"/>
</dbReference>
<evidence type="ECO:0000256" key="4">
    <source>
        <dbReference type="ARBA" id="ARBA00022692"/>
    </source>
</evidence>
<dbReference type="InterPro" id="IPR000515">
    <property type="entry name" value="MetI-like"/>
</dbReference>
<evidence type="ECO:0000256" key="1">
    <source>
        <dbReference type="ARBA" id="ARBA00004651"/>
    </source>
</evidence>
<feature type="transmembrane region" description="Helical" evidence="7">
    <location>
        <begin position="20"/>
        <end position="44"/>
    </location>
</feature>
<feature type="transmembrane region" description="Helical" evidence="7">
    <location>
        <begin position="195"/>
        <end position="215"/>
    </location>
</feature>
<dbReference type="Proteomes" id="UP000663802">
    <property type="component" value="Unassembled WGS sequence"/>
</dbReference>
<dbReference type="CDD" id="cd06261">
    <property type="entry name" value="TM_PBP2"/>
    <property type="match status" value="1"/>
</dbReference>
<protein>
    <submittedName>
        <fullName evidence="9">Amino acid ABC transporter permease</fullName>
    </submittedName>
</protein>
<evidence type="ECO:0000256" key="5">
    <source>
        <dbReference type="ARBA" id="ARBA00022989"/>
    </source>
</evidence>
<feature type="transmembrane region" description="Helical" evidence="7">
    <location>
        <begin position="134"/>
        <end position="155"/>
    </location>
</feature>
<comment type="caution">
    <text evidence="9">The sequence shown here is derived from an EMBL/GenBank/DDBJ whole genome shotgun (WGS) entry which is preliminary data.</text>
</comment>
<organism evidence="9 10">
    <name type="scientific">Clostridium zeae</name>
    <dbReference type="NCBI Taxonomy" id="2759022"/>
    <lineage>
        <taxon>Bacteria</taxon>
        <taxon>Bacillati</taxon>
        <taxon>Bacillota</taxon>
        <taxon>Clostridia</taxon>
        <taxon>Eubacteriales</taxon>
        <taxon>Clostridiaceae</taxon>
        <taxon>Clostridium</taxon>
    </lineage>
</organism>
<feature type="transmembrane region" description="Helical" evidence="7">
    <location>
        <begin position="90"/>
        <end position="113"/>
    </location>
</feature>
<evidence type="ECO:0000256" key="7">
    <source>
        <dbReference type="RuleBase" id="RU363032"/>
    </source>
</evidence>
<keyword evidence="4 7" id="KW-0812">Transmembrane</keyword>
<keyword evidence="10" id="KW-1185">Reference proteome</keyword>
<sequence length="227" mass="25888">MQNLGIDYIVKAFPRIMDGFVITIKISIIALLLSIFFGFIIGVIMTTKNKLINFVLRIFLEAFRLIHPVIWLFIFFFGVAYAFNIQTDNLVVSIVVFTLWGTFEIGDLVRSYIKSLPKSQFEASAAIGLTKVQMYIYVLLPQIIIRITPSIVNLATRLIKTTTLVFLIGVPEVLKVSQSIIQVVYNSNPTSNISFTMYLFLLIIYFIICYPLSLFSKYLERKVLAVS</sequence>
<dbReference type="PANTHER" id="PTHR30614:SF36">
    <property type="entry name" value="ABC TRANSPORTER MEMBRANE-SPANNING PERMEASE-GLUTAMINE TRANSPORT"/>
    <property type="match status" value="1"/>
</dbReference>
<keyword evidence="5 7" id="KW-1133">Transmembrane helix</keyword>
<comment type="similarity">
    <text evidence="7">Belongs to the binding-protein-dependent transport system permease family.</text>
</comment>
<dbReference type="InterPro" id="IPR043429">
    <property type="entry name" value="ArtM/GltK/GlnP/TcyL/YhdX-like"/>
</dbReference>
<dbReference type="PROSITE" id="PS50928">
    <property type="entry name" value="ABC_TM1"/>
    <property type="match status" value="1"/>
</dbReference>
<keyword evidence="6 7" id="KW-0472">Membrane</keyword>
<gene>
    <name evidence="9" type="primary">glnP</name>
    <name evidence="9" type="ORF">CSC2_29360</name>
</gene>